<proteinExistence type="predicted"/>
<feature type="compositionally biased region" description="Low complexity" evidence="1">
    <location>
        <begin position="100"/>
        <end position="116"/>
    </location>
</feature>
<evidence type="ECO:0000313" key="4">
    <source>
        <dbReference type="Proteomes" id="UP000254467"/>
    </source>
</evidence>
<feature type="compositionally biased region" description="Polar residues" evidence="1">
    <location>
        <begin position="59"/>
        <end position="68"/>
    </location>
</feature>
<feature type="transmembrane region" description="Helical" evidence="2">
    <location>
        <begin position="70"/>
        <end position="90"/>
    </location>
</feature>
<keyword evidence="2" id="KW-1133">Transmembrane helix</keyword>
<keyword evidence="3" id="KW-0418">Kinase</keyword>
<feature type="region of interest" description="Disordered" evidence="1">
    <location>
        <begin position="1"/>
        <end position="68"/>
    </location>
</feature>
<name>A0A376CPB4_9CORY</name>
<sequence>MESHQRRGGPHEEPHDDFWDEDSPTQHVDQVNLGDADAADPALDDERPEFVPYEPTESEPASGNTKTSPWTVIGAILAAIVAVGAGVWAYSALKDNADEASSASTATSTVVVSQDPATEEEQPPADDEEASETEEPEPVTNAPEQTRSAPTMVTFDEGQGVEPVRPNEPEPGRPQPPQPRPSQDQRGQANSSRAPEGALQCAANVNWRVFSTTGNGGCGNAEEVAVAMAPHSGSGQNSIEVPLPTQEGQRPASAKCTLVGDNSYECQARGVKVFLEDRPVRD</sequence>
<organism evidence="3 4">
    <name type="scientific">Corynebacterium pilosum</name>
    <dbReference type="NCBI Taxonomy" id="35756"/>
    <lineage>
        <taxon>Bacteria</taxon>
        <taxon>Bacillati</taxon>
        <taxon>Actinomycetota</taxon>
        <taxon>Actinomycetes</taxon>
        <taxon>Mycobacteriales</taxon>
        <taxon>Corynebacteriaceae</taxon>
        <taxon>Corynebacterium</taxon>
    </lineage>
</organism>
<evidence type="ECO:0000313" key="3">
    <source>
        <dbReference type="EMBL" id="STC70356.1"/>
    </source>
</evidence>
<keyword evidence="2" id="KW-0472">Membrane</keyword>
<feature type="region of interest" description="Disordered" evidence="1">
    <location>
        <begin position="231"/>
        <end position="252"/>
    </location>
</feature>
<dbReference type="AlphaFoldDB" id="A0A376CPB4"/>
<feature type="region of interest" description="Disordered" evidence="1">
    <location>
        <begin position="96"/>
        <end position="197"/>
    </location>
</feature>
<evidence type="ECO:0000256" key="2">
    <source>
        <dbReference type="SAM" id="Phobius"/>
    </source>
</evidence>
<feature type="compositionally biased region" description="Polar residues" evidence="1">
    <location>
        <begin position="142"/>
        <end position="151"/>
    </location>
</feature>
<dbReference type="OrthoDB" id="4425868at2"/>
<reference evidence="3 4" key="1">
    <citation type="submission" date="2018-06" db="EMBL/GenBank/DDBJ databases">
        <authorList>
            <consortium name="Pathogen Informatics"/>
            <person name="Doyle S."/>
        </authorList>
    </citation>
    <scope>NUCLEOTIDE SEQUENCE [LARGE SCALE GENOMIC DNA]</scope>
    <source>
        <strain evidence="3 4">NCTC11862</strain>
    </source>
</reference>
<dbReference type="GO" id="GO:0004674">
    <property type="term" value="F:protein serine/threonine kinase activity"/>
    <property type="evidence" value="ECO:0007669"/>
    <property type="project" value="UniProtKB-KW"/>
</dbReference>
<accession>A0A376CPB4</accession>
<protein>
    <submittedName>
        <fullName evidence="3">Putative serine/threonine protein kinase</fullName>
    </submittedName>
</protein>
<keyword evidence="3" id="KW-0808">Transferase</keyword>
<gene>
    <name evidence="3" type="ORF">NCTC11862_02170</name>
</gene>
<dbReference type="RefSeq" id="WP_020573051.1">
    <property type="nucleotide sequence ID" value="NZ_UFXQ01000001.1"/>
</dbReference>
<evidence type="ECO:0000256" key="1">
    <source>
        <dbReference type="SAM" id="MobiDB-lite"/>
    </source>
</evidence>
<keyword evidence="4" id="KW-1185">Reference proteome</keyword>
<dbReference type="Proteomes" id="UP000254467">
    <property type="component" value="Unassembled WGS sequence"/>
</dbReference>
<feature type="compositionally biased region" description="Acidic residues" evidence="1">
    <location>
        <begin position="117"/>
        <end position="137"/>
    </location>
</feature>
<feature type="compositionally biased region" description="Basic and acidic residues" evidence="1">
    <location>
        <begin position="1"/>
        <end position="17"/>
    </location>
</feature>
<keyword evidence="3" id="KW-0723">Serine/threonine-protein kinase</keyword>
<keyword evidence="2" id="KW-0812">Transmembrane</keyword>
<dbReference type="EMBL" id="UFXQ01000001">
    <property type="protein sequence ID" value="STC70356.1"/>
    <property type="molecule type" value="Genomic_DNA"/>
</dbReference>